<dbReference type="AlphaFoldDB" id="A0A811JUU7"/>
<evidence type="ECO:0000259" key="1">
    <source>
        <dbReference type="PROSITE" id="PS50010"/>
    </source>
</evidence>
<feature type="domain" description="DH" evidence="1">
    <location>
        <begin position="3"/>
        <end position="184"/>
    </location>
</feature>
<accession>A0A811JUU7</accession>
<dbReference type="SMART" id="SM00325">
    <property type="entry name" value="RhoGEF"/>
    <property type="match status" value="1"/>
</dbReference>
<dbReference type="InterPro" id="IPR035899">
    <property type="entry name" value="DBL_dom_sf"/>
</dbReference>
<dbReference type="Proteomes" id="UP000614601">
    <property type="component" value="Unassembled WGS sequence"/>
</dbReference>
<evidence type="ECO:0000313" key="2">
    <source>
        <dbReference type="EMBL" id="CAD5206902.1"/>
    </source>
</evidence>
<dbReference type="InterPro" id="IPR000219">
    <property type="entry name" value="DH_dom"/>
</dbReference>
<dbReference type="GO" id="GO:0031267">
    <property type="term" value="F:small GTPase binding"/>
    <property type="evidence" value="ECO:0007669"/>
    <property type="project" value="TreeGrafter"/>
</dbReference>
<dbReference type="PANTHER" id="PTHR45924:SF2">
    <property type="entry name" value="FI17866P1"/>
    <property type="match status" value="1"/>
</dbReference>
<protein>
    <recommendedName>
        <fullName evidence="1">DH domain-containing protein</fullName>
    </recommendedName>
</protein>
<sequence>MAHLSKVVEELIETEKSFSTELYAIVLGFNKFFLSDRRQYSDICALLKVLSQVRQFNKNLLKEFVAARKNCGLIGEVFTRNKVGFKVYFTYCELYPMVVERLGLLKRNEEFSYKIYQMQESIGVVLPLESYLLKPFQRILKYPLLLRKMMDYFFESPQERWGQYDSIKNAHQLMVDISCQLNEHKRQLEEKSSQLRTLPSRMDIQRRLIGCFRMSSFVRRRTQSAESVRNLTAYDIS</sequence>
<dbReference type="Proteomes" id="UP000783686">
    <property type="component" value="Unassembled WGS sequence"/>
</dbReference>
<organism evidence="2 3">
    <name type="scientific">Bursaphelenchus okinawaensis</name>
    <dbReference type="NCBI Taxonomy" id="465554"/>
    <lineage>
        <taxon>Eukaryota</taxon>
        <taxon>Metazoa</taxon>
        <taxon>Ecdysozoa</taxon>
        <taxon>Nematoda</taxon>
        <taxon>Chromadorea</taxon>
        <taxon>Rhabditida</taxon>
        <taxon>Tylenchina</taxon>
        <taxon>Tylenchomorpha</taxon>
        <taxon>Aphelenchoidea</taxon>
        <taxon>Aphelenchoididae</taxon>
        <taxon>Bursaphelenchus</taxon>
    </lineage>
</organism>
<gene>
    <name evidence="2" type="ORF">BOKJ2_LOCUS1586</name>
</gene>
<name>A0A811JUU7_9BILA</name>
<keyword evidence="3" id="KW-1185">Reference proteome</keyword>
<evidence type="ECO:0000313" key="3">
    <source>
        <dbReference type="Proteomes" id="UP000614601"/>
    </source>
</evidence>
<reference evidence="2" key="1">
    <citation type="submission" date="2020-09" db="EMBL/GenBank/DDBJ databases">
        <authorList>
            <person name="Kikuchi T."/>
        </authorList>
    </citation>
    <scope>NUCLEOTIDE SEQUENCE</scope>
    <source>
        <strain evidence="2">SH1</strain>
    </source>
</reference>
<dbReference type="EMBL" id="CAJFDH010000001">
    <property type="protein sequence ID" value="CAD5206902.1"/>
    <property type="molecule type" value="Genomic_DNA"/>
</dbReference>
<dbReference type="PANTHER" id="PTHR45924">
    <property type="entry name" value="FI17866P1"/>
    <property type="match status" value="1"/>
</dbReference>
<dbReference type="OrthoDB" id="1594986at2759"/>
<comment type="caution">
    <text evidence="2">The sequence shown here is derived from an EMBL/GenBank/DDBJ whole genome shotgun (WGS) entry which is preliminary data.</text>
</comment>
<dbReference type="SUPFAM" id="SSF48065">
    <property type="entry name" value="DBL homology domain (DH-domain)"/>
    <property type="match status" value="1"/>
</dbReference>
<dbReference type="EMBL" id="CAJFCW020000001">
    <property type="protein sequence ID" value="CAG9083582.1"/>
    <property type="molecule type" value="Genomic_DNA"/>
</dbReference>
<dbReference type="PROSITE" id="PS50010">
    <property type="entry name" value="DH_2"/>
    <property type="match status" value="1"/>
</dbReference>
<dbReference type="GO" id="GO:0005085">
    <property type="term" value="F:guanyl-nucleotide exchange factor activity"/>
    <property type="evidence" value="ECO:0007669"/>
    <property type="project" value="InterPro"/>
</dbReference>
<dbReference type="Gene3D" id="1.20.900.10">
    <property type="entry name" value="Dbl homology (DH) domain"/>
    <property type="match status" value="1"/>
</dbReference>
<proteinExistence type="predicted"/>
<dbReference type="Pfam" id="PF00621">
    <property type="entry name" value="RhoGEF"/>
    <property type="match status" value="1"/>
</dbReference>